<dbReference type="Proteomes" id="UP000279307">
    <property type="component" value="Chromosome 1"/>
</dbReference>
<evidence type="ECO:0000256" key="1">
    <source>
        <dbReference type="ARBA" id="ARBA00008987"/>
    </source>
</evidence>
<dbReference type="AlphaFoldDB" id="A0A3L8E2V8"/>
<accession>A0A3L8E2V8</accession>
<dbReference type="EMBL" id="QOIP01000001">
    <property type="protein sequence ID" value="RLU26862.1"/>
    <property type="molecule type" value="Genomic_DNA"/>
</dbReference>
<dbReference type="OrthoDB" id="78947at2759"/>
<dbReference type="GO" id="GO:0005829">
    <property type="term" value="C:cytosol"/>
    <property type="evidence" value="ECO:0007669"/>
    <property type="project" value="TreeGrafter"/>
</dbReference>
<dbReference type="GO" id="GO:0047134">
    <property type="term" value="F:protein-disulfide reductase [NAD(P)H] activity"/>
    <property type="evidence" value="ECO:0007669"/>
    <property type="project" value="InterPro"/>
</dbReference>
<evidence type="ECO:0000259" key="3">
    <source>
        <dbReference type="Pfam" id="PF06110"/>
    </source>
</evidence>
<gene>
    <name evidence="4" type="ORF">DMN91_000660</name>
</gene>
<comment type="similarity">
    <text evidence="1">Belongs to the thioredoxin family.</text>
</comment>
<comment type="caution">
    <text evidence="4">The sequence shown here is derived from an EMBL/GenBank/DDBJ whole genome shotgun (WGS) entry which is preliminary data.</text>
</comment>
<dbReference type="InterPro" id="IPR036249">
    <property type="entry name" value="Thioredoxin-like_sf"/>
</dbReference>
<protein>
    <recommendedName>
        <fullName evidence="2">Thioredoxin domain-containing protein 17</fullName>
    </recommendedName>
</protein>
<proteinExistence type="inferred from homology"/>
<dbReference type="InterPro" id="IPR010357">
    <property type="entry name" value="TXNDC17_dom"/>
</dbReference>
<organism evidence="4 5">
    <name type="scientific">Ooceraea biroi</name>
    <name type="common">Clonal raider ant</name>
    <name type="synonym">Cerapachys biroi</name>
    <dbReference type="NCBI Taxonomy" id="2015173"/>
    <lineage>
        <taxon>Eukaryota</taxon>
        <taxon>Metazoa</taxon>
        <taxon>Ecdysozoa</taxon>
        <taxon>Arthropoda</taxon>
        <taxon>Hexapoda</taxon>
        <taxon>Insecta</taxon>
        <taxon>Pterygota</taxon>
        <taxon>Neoptera</taxon>
        <taxon>Endopterygota</taxon>
        <taxon>Hymenoptera</taxon>
        <taxon>Apocrita</taxon>
        <taxon>Aculeata</taxon>
        <taxon>Formicoidea</taxon>
        <taxon>Formicidae</taxon>
        <taxon>Dorylinae</taxon>
        <taxon>Ooceraea</taxon>
    </lineage>
</organism>
<evidence type="ECO:0000313" key="5">
    <source>
        <dbReference type="Proteomes" id="UP000279307"/>
    </source>
</evidence>
<dbReference type="InterPro" id="IPR045108">
    <property type="entry name" value="TXNDC17-like"/>
</dbReference>
<feature type="domain" description="Thioredoxin" evidence="3">
    <location>
        <begin position="7"/>
        <end position="127"/>
    </location>
</feature>
<dbReference type="Pfam" id="PF06110">
    <property type="entry name" value="TXD17-like_Trx"/>
    <property type="match status" value="1"/>
</dbReference>
<sequence>MVQRRHVQGYENFLEFTKDLKVTENPIFMLYTGTKLPDTTKSWCPDCVEAEPVLEQALEAADSSREMQLVVVEVGDRAFWKDQNCPFRTNPITKLKVLPTLALWGTQKRLEGNQLLQADLIDMLLHEDGED</sequence>
<evidence type="ECO:0000256" key="2">
    <source>
        <dbReference type="ARBA" id="ARBA00016949"/>
    </source>
</evidence>
<name>A0A3L8E2V8_OOCBI</name>
<dbReference type="PANTHER" id="PTHR12452">
    <property type="entry name" value="42-9-9 PROTEIN-RELATED"/>
    <property type="match status" value="1"/>
</dbReference>
<dbReference type="PANTHER" id="PTHR12452:SF0">
    <property type="entry name" value="THIOREDOXIN DOMAIN-CONTAINING PROTEIN 17"/>
    <property type="match status" value="1"/>
</dbReference>
<evidence type="ECO:0000313" key="4">
    <source>
        <dbReference type="EMBL" id="RLU26862.1"/>
    </source>
</evidence>
<dbReference type="SUPFAM" id="SSF52833">
    <property type="entry name" value="Thioredoxin-like"/>
    <property type="match status" value="1"/>
</dbReference>
<dbReference type="Gene3D" id="3.40.30.10">
    <property type="entry name" value="Glutaredoxin"/>
    <property type="match status" value="1"/>
</dbReference>
<reference evidence="4 5" key="1">
    <citation type="journal article" date="2018" name="Genome Res.">
        <title>The genomic architecture and molecular evolution of ant odorant receptors.</title>
        <authorList>
            <person name="McKenzie S.K."/>
            <person name="Kronauer D.J.C."/>
        </authorList>
    </citation>
    <scope>NUCLEOTIDE SEQUENCE [LARGE SCALE GENOMIC DNA]</scope>
    <source>
        <strain evidence="4">Clonal line C1</strain>
    </source>
</reference>